<evidence type="ECO:0000313" key="5">
    <source>
        <dbReference type="EMBL" id="SON86120.1"/>
    </source>
</evidence>
<dbReference type="Pfam" id="PF08448">
    <property type="entry name" value="PAS_4"/>
    <property type="match status" value="2"/>
</dbReference>
<dbReference type="SMART" id="SM00091">
    <property type="entry name" value="PAS"/>
    <property type="match status" value="4"/>
</dbReference>
<dbReference type="InterPro" id="IPR052155">
    <property type="entry name" value="Biofilm_reg_signaling"/>
</dbReference>
<dbReference type="InterPro" id="IPR000014">
    <property type="entry name" value="PAS"/>
</dbReference>
<accession>A0AB38DYS4</accession>
<feature type="domain" description="PAC" evidence="3">
    <location>
        <begin position="369"/>
        <end position="421"/>
    </location>
</feature>
<feature type="domain" description="PAS" evidence="2">
    <location>
        <begin position="294"/>
        <end position="365"/>
    </location>
</feature>
<dbReference type="PROSITE" id="PS50112">
    <property type="entry name" value="PAS"/>
    <property type="match status" value="1"/>
</dbReference>
<gene>
    <name evidence="4" type="ORF">XAP6984_300112</name>
    <name evidence="5" type="ORF">XAP7430_250114</name>
</gene>
<feature type="domain" description="PAC" evidence="3">
    <location>
        <begin position="492"/>
        <end position="544"/>
    </location>
</feature>
<dbReference type="InterPro" id="IPR035965">
    <property type="entry name" value="PAS-like_dom_sf"/>
</dbReference>
<protein>
    <recommendedName>
        <fullName evidence="8">PAS domain S-box protein</fullName>
    </recommendedName>
</protein>
<comment type="caution">
    <text evidence="5">The sequence shown here is derived from an EMBL/GenBank/DDBJ whole genome shotgun (WGS) entry which is preliminary data.</text>
</comment>
<dbReference type="PROSITE" id="PS50113">
    <property type="entry name" value="PAC"/>
    <property type="match status" value="2"/>
</dbReference>
<proteinExistence type="predicted"/>
<name>A0AB38DYS4_XANCH</name>
<dbReference type="CDD" id="cd00130">
    <property type="entry name" value="PAS"/>
    <property type="match status" value="2"/>
</dbReference>
<dbReference type="NCBIfam" id="TIGR00229">
    <property type="entry name" value="sensory_box"/>
    <property type="match status" value="1"/>
</dbReference>
<keyword evidence="7" id="KW-1185">Reference proteome</keyword>
<dbReference type="InterPro" id="IPR001610">
    <property type="entry name" value="PAC"/>
</dbReference>
<dbReference type="InterPro" id="IPR000700">
    <property type="entry name" value="PAS-assoc_C"/>
</dbReference>
<organism evidence="5 6">
    <name type="scientific">Xanthomonas campestris pv. phaseoli</name>
    <dbReference type="NCBI Taxonomy" id="317013"/>
    <lineage>
        <taxon>Bacteria</taxon>
        <taxon>Pseudomonadati</taxon>
        <taxon>Pseudomonadota</taxon>
        <taxon>Gammaproteobacteria</taxon>
        <taxon>Lysobacterales</taxon>
        <taxon>Lysobacteraceae</taxon>
        <taxon>Xanthomonas</taxon>
    </lineage>
</organism>
<dbReference type="GO" id="GO:0006355">
    <property type="term" value="P:regulation of DNA-templated transcription"/>
    <property type="evidence" value="ECO:0007669"/>
    <property type="project" value="InterPro"/>
</dbReference>
<dbReference type="AlphaFoldDB" id="A0AB38DYS4"/>
<evidence type="ECO:0000313" key="4">
    <source>
        <dbReference type="EMBL" id="SON79153.1"/>
    </source>
</evidence>
<evidence type="ECO:0008006" key="8">
    <source>
        <dbReference type="Google" id="ProtNLM"/>
    </source>
</evidence>
<dbReference type="SUPFAM" id="SSF55785">
    <property type="entry name" value="PYP-like sensor domain (PAS domain)"/>
    <property type="match status" value="4"/>
</dbReference>
<dbReference type="InterPro" id="IPR013655">
    <property type="entry name" value="PAS_fold_3"/>
</dbReference>
<dbReference type="SMART" id="SM00086">
    <property type="entry name" value="PAC"/>
    <property type="match status" value="3"/>
</dbReference>
<dbReference type="Proteomes" id="UP000234181">
    <property type="component" value="Unassembled WGS sequence"/>
</dbReference>
<dbReference type="PANTHER" id="PTHR44757:SF2">
    <property type="entry name" value="BIOFILM ARCHITECTURE MAINTENANCE PROTEIN MBAA"/>
    <property type="match status" value="1"/>
</dbReference>
<evidence type="ECO:0000259" key="3">
    <source>
        <dbReference type="PROSITE" id="PS50113"/>
    </source>
</evidence>
<evidence type="ECO:0000313" key="7">
    <source>
        <dbReference type="Proteomes" id="UP000234181"/>
    </source>
</evidence>
<evidence type="ECO:0000256" key="1">
    <source>
        <dbReference type="SAM" id="MobiDB-lite"/>
    </source>
</evidence>
<evidence type="ECO:0000259" key="2">
    <source>
        <dbReference type="PROSITE" id="PS50112"/>
    </source>
</evidence>
<sequence>MNTEFPHGNSVMAQAVRSHDWAASPLGPTAQWPSPLRNAVDLMLGSPESMYVVWGDALTFFYNDAYTPILGPRQAQALGAPLRVLWADAWEAVREPIEAAFVGQASRFEEVPIGMNRYGVPEQTWWTFSFSPIYLDDGRVGGAFCVTNEVTARKLAQARLADEHERLIRLFEQAPMFMAFLSGPQHRVEFANPCYSRLIGHRDVIGRPLAEALPDAVEQGHVRRLDEVYRSGRAFSANALPYNVQAVPGGPTERRLLDLVYQPIAGADGTISGIFVQGLDITDRISLERAVREAEVRNRQILDSVMDYAIIATDMHGRVTSWNEGARRILGWSEAEMLGETLQRTFTPEDVEQRQMLIEAAAALESGSGMDERWHVRKSGERFWANGSLMVLREETGEAIGFVKVLRDRTAERLASEALQKSERRLDALVRASSQSIFSASAHWRDLRQLVGDGVLSDAVSATPDWQAMVHPDDRARLAQALAQATAAKSGVDVEYRVLGADGQVGWTLMRAIPLLDEREQIAEWFGTSADITDKRVAEEQLRQLTETLEERARTQRGVVAGRREAASKPKDGGGGAADRRAGARFQQSAHRHQCRPGTAADAHRTGQVRPAGALCGNGAIQRGARHRTDPAAAGVFAPADVGAHRTGCGGAGARHARHHCAHAGTVDRAAAASGGPGVAGAGGCAAAGKRAAQSLHQRARCHARWWAAHHQSAQPRAGCRRCPAAGSAAWRLRVPERAGHRNRHDCRSHVQGVRTVFHHQAHRPGHRVGPVDDLWVHPPIRRACTHRFGGGCRHHHGLVPAALHRRAGAGRGGTCGCAAAAQCCAQSHGAVGGGRDRDSCLDLRSAHRGRLPGDRNRRGQCGGGALALARAHRCAGDRRRPHRRPQRAPGCRCRAAIASCTAGAVRHRLCGQCRGERGPAGRWHGGVDQALPGHRAGAAGGAIAGAARALIGAGAAGRRLHRHRGLQHACRGEHGATMLHACAVGPA</sequence>
<feature type="region of interest" description="Disordered" evidence="1">
    <location>
        <begin position="548"/>
        <end position="607"/>
    </location>
</feature>
<dbReference type="InterPro" id="IPR013656">
    <property type="entry name" value="PAS_4"/>
</dbReference>
<dbReference type="EMBL" id="OCYS01000078">
    <property type="protein sequence ID" value="SON86120.1"/>
    <property type="molecule type" value="Genomic_DNA"/>
</dbReference>
<dbReference type="PANTHER" id="PTHR44757">
    <property type="entry name" value="DIGUANYLATE CYCLASE DGCP"/>
    <property type="match status" value="1"/>
</dbReference>
<dbReference type="Proteomes" id="UP000234166">
    <property type="component" value="Unassembled WGS sequence"/>
</dbReference>
<reference evidence="6 7" key="1">
    <citation type="submission" date="2017-10" db="EMBL/GenBank/DDBJ databases">
        <authorList>
            <person name="Regsiter A."/>
            <person name="William W."/>
        </authorList>
    </citation>
    <scope>NUCLEOTIDE SEQUENCE [LARGE SCALE GENOMIC DNA]</scope>
    <source>
        <strain evidence="4 7">CFBP6984</strain>
        <strain evidence="5 6">CFBP7430</strain>
    </source>
</reference>
<dbReference type="Gene3D" id="3.30.450.20">
    <property type="entry name" value="PAS domain"/>
    <property type="match status" value="4"/>
</dbReference>
<feature type="compositionally biased region" description="Basic and acidic residues" evidence="1">
    <location>
        <begin position="562"/>
        <end position="582"/>
    </location>
</feature>
<evidence type="ECO:0000313" key="6">
    <source>
        <dbReference type="Proteomes" id="UP000234166"/>
    </source>
</evidence>
<dbReference type="InterPro" id="IPR013767">
    <property type="entry name" value="PAS_fold"/>
</dbReference>
<dbReference type="EMBL" id="OCYT01000085">
    <property type="protein sequence ID" value="SON79153.1"/>
    <property type="molecule type" value="Genomic_DNA"/>
</dbReference>
<dbReference type="Pfam" id="PF00989">
    <property type="entry name" value="PAS"/>
    <property type="match status" value="1"/>
</dbReference>
<dbReference type="Pfam" id="PF08447">
    <property type="entry name" value="PAS_3"/>
    <property type="match status" value="1"/>
</dbReference>